<evidence type="ECO:0000313" key="2">
    <source>
        <dbReference type="Proteomes" id="UP000241818"/>
    </source>
</evidence>
<gene>
    <name evidence="1" type="ORF">M430DRAFT_214313</name>
</gene>
<sequence length="198" mass="22735">MCRSEQTPKCLFYAPYLLSFIGEQKRRLSRSWQQNAGHHHPKFRGESSFNRIESTLVVKSGRNPCAKCLIRRTGAISPFSPIHPSTHPLIPSITFHFLSMQSRKMTCIFVRQRLNRSVVRLDVEARGIQDKTHNRRRRTSTPGPFMRSRTTIGVLEKAPSMSHPPHKGNAGKNKRKMLCVMTRRGANFDFEGREVYAS</sequence>
<accession>A0A2T3B8J4</accession>
<proteinExistence type="predicted"/>
<organism evidence="1 2">
    <name type="scientific">Amorphotheca resinae ATCC 22711</name>
    <dbReference type="NCBI Taxonomy" id="857342"/>
    <lineage>
        <taxon>Eukaryota</taxon>
        <taxon>Fungi</taxon>
        <taxon>Dikarya</taxon>
        <taxon>Ascomycota</taxon>
        <taxon>Pezizomycotina</taxon>
        <taxon>Leotiomycetes</taxon>
        <taxon>Helotiales</taxon>
        <taxon>Amorphothecaceae</taxon>
        <taxon>Amorphotheca</taxon>
    </lineage>
</organism>
<evidence type="ECO:0000313" key="1">
    <source>
        <dbReference type="EMBL" id="PSS23184.1"/>
    </source>
</evidence>
<dbReference type="AlphaFoldDB" id="A0A2T3B8J4"/>
<reference evidence="1 2" key="1">
    <citation type="journal article" date="2018" name="New Phytol.">
        <title>Comparative genomics and transcriptomics depict ericoid mycorrhizal fungi as versatile saprotrophs and plant mutualists.</title>
        <authorList>
            <person name="Martino E."/>
            <person name="Morin E."/>
            <person name="Grelet G.A."/>
            <person name="Kuo A."/>
            <person name="Kohler A."/>
            <person name="Daghino S."/>
            <person name="Barry K.W."/>
            <person name="Cichocki N."/>
            <person name="Clum A."/>
            <person name="Dockter R.B."/>
            <person name="Hainaut M."/>
            <person name="Kuo R.C."/>
            <person name="LaButti K."/>
            <person name="Lindahl B.D."/>
            <person name="Lindquist E.A."/>
            <person name="Lipzen A."/>
            <person name="Khouja H.R."/>
            <person name="Magnuson J."/>
            <person name="Murat C."/>
            <person name="Ohm R.A."/>
            <person name="Singer S.W."/>
            <person name="Spatafora J.W."/>
            <person name="Wang M."/>
            <person name="Veneault-Fourrey C."/>
            <person name="Henrissat B."/>
            <person name="Grigoriev I.V."/>
            <person name="Martin F.M."/>
            <person name="Perotto S."/>
        </authorList>
    </citation>
    <scope>NUCLEOTIDE SEQUENCE [LARGE SCALE GENOMIC DNA]</scope>
    <source>
        <strain evidence="1 2">ATCC 22711</strain>
    </source>
</reference>
<dbReference type="InParanoid" id="A0A2T3B8J4"/>
<dbReference type="RefSeq" id="XP_024723230.1">
    <property type="nucleotide sequence ID" value="XM_024864511.1"/>
</dbReference>
<keyword evidence="2" id="KW-1185">Reference proteome</keyword>
<dbReference type="EMBL" id="KZ679008">
    <property type="protein sequence ID" value="PSS23184.1"/>
    <property type="molecule type" value="Genomic_DNA"/>
</dbReference>
<protein>
    <submittedName>
        <fullName evidence="1">Uncharacterized protein</fullName>
    </submittedName>
</protein>
<dbReference type="GeneID" id="36572592"/>
<dbReference type="Proteomes" id="UP000241818">
    <property type="component" value="Unassembled WGS sequence"/>
</dbReference>
<name>A0A2T3B8J4_AMORE</name>